<dbReference type="Proteomes" id="UP001165653">
    <property type="component" value="Unassembled WGS sequence"/>
</dbReference>
<evidence type="ECO:0000313" key="1">
    <source>
        <dbReference type="EMBL" id="MCW1916731.1"/>
    </source>
</evidence>
<reference evidence="1" key="1">
    <citation type="submission" date="2022-10" db="EMBL/GenBank/DDBJ databases">
        <title>Luteolibacter sp. GHJ8, whole genome shotgun sequencing project.</title>
        <authorList>
            <person name="Zhao G."/>
            <person name="Shen L."/>
        </authorList>
    </citation>
    <scope>NUCLEOTIDE SEQUENCE</scope>
    <source>
        <strain evidence="1">GHJ8</strain>
    </source>
</reference>
<keyword evidence="2" id="KW-1185">Reference proteome</keyword>
<sequence length="242" mass="26095">MRTISKLQGPALRPAGLLARLACLFFALLPALALAQGGRPQVGFIRLVNAVGPGTGNTKLLIDGENMYPKGYKLGQRTGGIGLEAGSKKITVSKDGVEEGSTTLNVEAGETISLVAFAEKIPADKDKPERWGVKILRLKQRAQEKGFRMTVLSVCRNPEVLFETSIQGKDKPEGASVKRMMTTTIDLGNAGGDVTVRLRNPQKILTSFRPDDPGNYVLVIYDGADGEVQSLYFYDPKFVIAG</sequence>
<protein>
    <recommendedName>
        <fullName evidence="3">Alginate biosynthesis protein AlgF</fullName>
    </recommendedName>
</protein>
<accession>A0ABT3GA67</accession>
<dbReference type="EMBL" id="JAPDDR010000018">
    <property type="protein sequence ID" value="MCW1916731.1"/>
    <property type="molecule type" value="Genomic_DNA"/>
</dbReference>
<gene>
    <name evidence="1" type="ORF">OJ996_24300</name>
</gene>
<dbReference type="RefSeq" id="WP_264516319.1">
    <property type="nucleotide sequence ID" value="NZ_JAPDDR010000018.1"/>
</dbReference>
<name>A0ABT3GA67_9BACT</name>
<organism evidence="1 2">
    <name type="scientific">Luteolibacter rhizosphaerae</name>
    <dbReference type="NCBI Taxonomy" id="2989719"/>
    <lineage>
        <taxon>Bacteria</taxon>
        <taxon>Pseudomonadati</taxon>
        <taxon>Verrucomicrobiota</taxon>
        <taxon>Verrucomicrobiia</taxon>
        <taxon>Verrucomicrobiales</taxon>
        <taxon>Verrucomicrobiaceae</taxon>
        <taxon>Luteolibacter</taxon>
    </lineage>
</organism>
<proteinExistence type="predicted"/>
<comment type="caution">
    <text evidence="1">The sequence shown here is derived from an EMBL/GenBank/DDBJ whole genome shotgun (WGS) entry which is preliminary data.</text>
</comment>
<evidence type="ECO:0000313" key="2">
    <source>
        <dbReference type="Proteomes" id="UP001165653"/>
    </source>
</evidence>
<evidence type="ECO:0008006" key="3">
    <source>
        <dbReference type="Google" id="ProtNLM"/>
    </source>
</evidence>